<name>A0A7W6J9C6_9HYPH</name>
<gene>
    <name evidence="1" type="ORF">GGR23_004435</name>
</gene>
<dbReference type="AlphaFoldDB" id="A0A7W6J9C6"/>
<evidence type="ECO:0000313" key="1">
    <source>
        <dbReference type="EMBL" id="MBB4067204.1"/>
    </source>
</evidence>
<reference evidence="1 2" key="1">
    <citation type="submission" date="2020-08" db="EMBL/GenBank/DDBJ databases">
        <title>Genomic Encyclopedia of Type Strains, Phase IV (KMG-IV): sequencing the most valuable type-strain genomes for metagenomic binning, comparative biology and taxonomic classification.</title>
        <authorList>
            <person name="Goeker M."/>
        </authorList>
    </citation>
    <scope>NUCLEOTIDE SEQUENCE [LARGE SCALE GENOMIC DNA]</scope>
    <source>
        <strain evidence="1 2">DSM 29853</strain>
    </source>
</reference>
<dbReference type="RefSeq" id="WP_183368440.1">
    <property type="nucleotide sequence ID" value="NZ_JACIEZ010000016.1"/>
</dbReference>
<organism evidence="1 2">
    <name type="scientific">Gellertiella hungarica</name>
    <dbReference type="NCBI Taxonomy" id="1572859"/>
    <lineage>
        <taxon>Bacteria</taxon>
        <taxon>Pseudomonadati</taxon>
        <taxon>Pseudomonadota</taxon>
        <taxon>Alphaproteobacteria</taxon>
        <taxon>Hyphomicrobiales</taxon>
        <taxon>Rhizobiaceae</taxon>
        <taxon>Gellertiella</taxon>
    </lineage>
</organism>
<keyword evidence="2" id="KW-1185">Reference proteome</keyword>
<accession>A0A7W6J9C6</accession>
<comment type="caution">
    <text evidence="1">The sequence shown here is derived from an EMBL/GenBank/DDBJ whole genome shotgun (WGS) entry which is preliminary data.</text>
</comment>
<sequence>MAHTDSTRPTLQLHFDFLSRKALLSVNGRGYVLPDRYPNKETAQVAAQKFAFEKLGLGQEASAAPKPSDLAIWLH</sequence>
<proteinExistence type="predicted"/>
<protein>
    <submittedName>
        <fullName evidence="1">Uncharacterized protein</fullName>
    </submittedName>
</protein>
<dbReference type="EMBL" id="JACIEZ010000016">
    <property type="protein sequence ID" value="MBB4067204.1"/>
    <property type="molecule type" value="Genomic_DNA"/>
</dbReference>
<dbReference type="Proteomes" id="UP000528286">
    <property type="component" value="Unassembled WGS sequence"/>
</dbReference>
<evidence type="ECO:0000313" key="2">
    <source>
        <dbReference type="Proteomes" id="UP000528286"/>
    </source>
</evidence>